<dbReference type="AlphaFoldDB" id="A0A1A9WKJ3"/>
<name>A0A1A9WKJ3_9MUSC</name>
<evidence type="ECO:0000256" key="1">
    <source>
        <dbReference type="SAM" id="Phobius"/>
    </source>
</evidence>
<feature type="transmembrane region" description="Helical" evidence="1">
    <location>
        <begin position="121"/>
        <end position="137"/>
    </location>
</feature>
<protein>
    <submittedName>
        <fullName evidence="2">Uncharacterized protein</fullName>
    </submittedName>
</protein>
<dbReference type="Proteomes" id="UP000091820">
    <property type="component" value="Unassembled WGS sequence"/>
</dbReference>
<evidence type="ECO:0000313" key="3">
    <source>
        <dbReference type="Proteomes" id="UP000091820"/>
    </source>
</evidence>
<proteinExistence type="predicted"/>
<keyword evidence="1" id="KW-0812">Transmembrane</keyword>
<keyword evidence="1" id="KW-1133">Transmembrane helix</keyword>
<organism evidence="2 3">
    <name type="scientific">Glossina brevipalpis</name>
    <dbReference type="NCBI Taxonomy" id="37001"/>
    <lineage>
        <taxon>Eukaryota</taxon>
        <taxon>Metazoa</taxon>
        <taxon>Ecdysozoa</taxon>
        <taxon>Arthropoda</taxon>
        <taxon>Hexapoda</taxon>
        <taxon>Insecta</taxon>
        <taxon>Pterygota</taxon>
        <taxon>Neoptera</taxon>
        <taxon>Endopterygota</taxon>
        <taxon>Diptera</taxon>
        <taxon>Brachycera</taxon>
        <taxon>Muscomorpha</taxon>
        <taxon>Hippoboscoidea</taxon>
        <taxon>Glossinidae</taxon>
        <taxon>Glossina</taxon>
    </lineage>
</organism>
<accession>A0A1A9WKJ3</accession>
<sequence>MRARVMVKSTSTRSIILSITPLCLLWACCLSRRYLSILFDQRLLTKEIRIYRLTKLSIEVNTFFLMSGCLLAMTEWEDTHNESYTHTQTYKIYIKFTRHWLEFNANNVRKKTIFVSKSSRAFYLLMLFYWLPIYIGIK</sequence>
<dbReference type="VEuPathDB" id="VectorBase:GBRI023041"/>
<keyword evidence="3" id="KW-1185">Reference proteome</keyword>
<reference evidence="2" key="2">
    <citation type="submission" date="2020-05" db="UniProtKB">
        <authorList>
            <consortium name="EnsemblMetazoa"/>
        </authorList>
    </citation>
    <scope>IDENTIFICATION</scope>
    <source>
        <strain evidence="2">IAEA</strain>
    </source>
</reference>
<evidence type="ECO:0000313" key="2">
    <source>
        <dbReference type="EnsemblMetazoa" id="GBRI023041-PA"/>
    </source>
</evidence>
<dbReference type="EnsemblMetazoa" id="GBRI023041-RA">
    <property type="protein sequence ID" value="GBRI023041-PA"/>
    <property type="gene ID" value="GBRI023041"/>
</dbReference>
<reference evidence="3" key="1">
    <citation type="submission" date="2014-03" db="EMBL/GenBank/DDBJ databases">
        <authorList>
            <person name="Aksoy S."/>
            <person name="Warren W."/>
            <person name="Wilson R.K."/>
        </authorList>
    </citation>
    <scope>NUCLEOTIDE SEQUENCE [LARGE SCALE GENOMIC DNA]</scope>
    <source>
        <strain evidence="3">IAEA</strain>
    </source>
</reference>
<keyword evidence="1" id="KW-0472">Membrane</keyword>